<dbReference type="CDD" id="cd03392">
    <property type="entry name" value="PAP2_like_2"/>
    <property type="match status" value="1"/>
</dbReference>
<feature type="domain" description="Phosphatidic acid phosphatase type 2/haloperoxidase" evidence="3">
    <location>
        <begin position="89"/>
        <end position="201"/>
    </location>
</feature>
<protein>
    <recommendedName>
        <fullName evidence="3">Phosphatidic acid phosphatase type 2/haloperoxidase domain-containing protein</fullName>
    </recommendedName>
</protein>
<gene>
    <name evidence="4" type="ORF">DLM86_07105</name>
</gene>
<dbReference type="RefSeq" id="WP_110839297.1">
    <property type="nucleotide sequence ID" value="NZ_QJVJ01000003.1"/>
</dbReference>
<organism evidence="4 5">
    <name type="scientific">Paenibacillus flagellatus</name>
    <dbReference type="NCBI Taxonomy" id="2211139"/>
    <lineage>
        <taxon>Bacteria</taxon>
        <taxon>Bacillati</taxon>
        <taxon>Bacillota</taxon>
        <taxon>Bacilli</taxon>
        <taxon>Bacillales</taxon>
        <taxon>Paenibacillaceae</taxon>
        <taxon>Paenibacillus</taxon>
    </lineage>
</organism>
<dbReference type="InterPro" id="IPR036938">
    <property type="entry name" value="PAP2/HPO_sf"/>
</dbReference>
<proteinExistence type="predicted"/>
<dbReference type="AlphaFoldDB" id="A0A2V5K7R4"/>
<dbReference type="Gene3D" id="1.20.144.10">
    <property type="entry name" value="Phosphatidic acid phosphatase type 2/haloperoxidase"/>
    <property type="match status" value="2"/>
</dbReference>
<keyword evidence="1" id="KW-1133">Transmembrane helix</keyword>
<sequence length="214" mass="23447">MKKRLFGRAFVAAVLCAAGFGFMAFAVGGPHMANIDRVVTAYIRGMQSDSLTTFMKAVTWVGSGQAAGVITIVAMAFLYKRLGFRTELVLLAAVGLGSWLLNVSLKAIFRRTRPEEAEWLVDVYGYSFPSGHSMGALALYGILAYLLWKRMPGRAWRGALLLLGASIIAAIGVSRIYLGVHYPSDVVGGYLASACWASAFIMGYEAYRRRRERR</sequence>
<keyword evidence="5" id="KW-1185">Reference proteome</keyword>
<keyword evidence="1" id="KW-0472">Membrane</keyword>
<dbReference type="InterPro" id="IPR000326">
    <property type="entry name" value="PAP2/HPO"/>
</dbReference>
<evidence type="ECO:0000256" key="1">
    <source>
        <dbReference type="SAM" id="Phobius"/>
    </source>
</evidence>
<reference evidence="4 5" key="1">
    <citation type="submission" date="2018-05" db="EMBL/GenBank/DDBJ databases">
        <title>Paenibacillus flagellatus sp. nov., isolated from selenium mineral soil.</title>
        <authorList>
            <person name="Dai X."/>
        </authorList>
    </citation>
    <scope>NUCLEOTIDE SEQUENCE [LARGE SCALE GENOMIC DNA]</scope>
    <source>
        <strain evidence="4 5">DXL2</strain>
    </source>
</reference>
<keyword evidence="1" id="KW-0812">Transmembrane</keyword>
<name>A0A2V5K7R4_9BACL</name>
<feature type="chain" id="PRO_5016058747" description="Phosphatidic acid phosphatase type 2/haloperoxidase domain-containing protein" evidence="2">
    <location>
        <begin position="27"/>
        <end position="214"/>
    </location>
</feature>
<evidence type="ECO:0000256" key="2">
    <source>
        <dbReference type="SAM" id="SignalP"/>
    </source>
</evidence>
<dbReference type="PANTHER" id="PTHR14969">
    <property type="entry name" value="SPHINGOSINE-1-PHOSPHATE PHOSPHOHYDROLASE"/>
    <property type="match status" value="1"/>
</dbReference>
<evidence type="ECO:0000313" key="5">
    <source>
        <dbReference type="Proteomes" id="UP000247476"/>
    </source>
</evidence>
<accession>A0A2V5K7R4</accession>
<feature type="transmembrane region" description="Helical" evidence="1">
    <location>
        <begin position="186"/>
        <end position="207"/>
    </location>
</feature>
<dbReference type="PANTHER" id="PTHR14969:SF13">
    <property type="entry name" value="AT30094P"/>
    <property type="match status" value="1"/>
</dbReference>
<dbReference type="EMBL" id="QJVJ01000003">
    <property type="protein sequence ID" value="PYI55495.1"/>
    <property type="molecule type" value="Genomic_DNA"/>
</dbReference>
<dbReference type="SUPFAM" id="SSF48317">
    <property type="entry name" value="Acid phosphatase/Vanadium-dependent haloperoxidase"/>
    <property type="match status" value="1"/>
</dbReference>
<dbReference type="Pfam" id="PF01569">
    <property type="entry name" value="PAP2"/>
    <property type="match status" value="1"/>
</dbReference>
<feature type="transmembrane region" description="Helical" evidence="1">
    <location>
        <begin position="160"/>
        <end position="180"/>
    </location>
</feature>
<comment type="caution">
    <text evidence="4">The sequence shown here is derived from an EMBL/GenBank/DDBJ whole genome shotgun (WGS) entry which is preliminary data.</text>
</comment>
<feature type="transmembrane region" description="Helical" evidence="1">
    <location>
        <begin position="129"/>
        <end position="148"/>
    </location>
</feature>
<feature type="transmembrane region" description="Helical" evidence="1">
    <location>
        <begin position="88"/>
        <end position="109"/>
    </location>
</feature>
<dbReference type="OrthoDB" id="9789113at2"/>
<feature type="signal peptide" evidence="2">
    <location>
        <begin position="1"/>
        <end position="26"/>
    </location>
</feature>
<evidence type="ECO:0000313" key="4">
    <source>
        <dbReference type="EMBL" id="PYI55495.1"/>
    </source>
</evidence>
<keyword evidence="2" id="KW-0732">Signal</keyword>
<dbReference type="Proteomes" id="UP000247476">
    <property type="component" value="Unassembled WGS sequence"/>
</dbReference>
<feature type="transmembrane region" description="Helical" evidence="1">
    <location>
        <begin position="57"/>
        <end position="79"/>
    </location>
</feature>
<evidence type="ECO:0000259" key="3">
    <source>
        <dbReference type="SMART" id="SM00014"/>
    </source>
</evidence>
<dbReference type="SMART" id="SM00014">
    <property type="entry name" value="acidPPc"/>
    <property type="match status" value="1"/>
</dbReference>